<evidence type="ECO:0000256" key="1">
    <source>
        <dbReference type="ARBA" id="ARBA00004429"/>
    </source>
</evidence>
<feature type="transmembrane region" description="Helical" evidence="12">
    <location>
        <begin position="444"/>
        <end position="464"/>
    </location>
</feature>
<evidence type="ECO:0000256" key="9">
    <source>
        <dbReference type="ARBA" id="ARBA00022989"/>
    </source>
</evidence>
<keyword evidence="7 12" id="KW-0812">Transmembrane</keyword>
<evidence type="ECO:0000256" key="8">
    <source>
        <dbReference type="ARBA" id="ARBA00022958"/>
    </source>
</evidence>
<feature type="transmembrane region" description="Helical" evidence="12">
    <location>
        <begin position="12"/>
        <end position="35"/>
    </location>
</feature>
<feature type="transmembrane region" description="Helical" evidence="12">
    <location>
        <begin position="143"/>
        <end position="162"/>
    </location>
</feature>
<comment type="caution">
    <text evidence="13">The sequence shown here is derived from an EMBL/GenBank/DDBJ whole genome shotgun (WGS) entry which is preliminary data.</text>
</comment>
<dbReference type="InterPro" id="IPR004772">
    <property type="entry name" value="TrkH"/>
</dbReference>
<dbReference type="PANTHER" id="PTHR32024">
    <property type="entry name" value="TRK SYSTEM POTASSIUM UPTAKE PROTEIN TRKG-RELATED"/>
    <property type="match status" value="1"/>
</dbReference>
<feature type="transmembrane region" description="Helical" evidence="12">
    <location>
        <begin position="417"/>
        <end position="437"/>
    </location>
</feature>
<feature type="transmembrane region" description="Helical" evidence="12">
    <location>
        <begin position="355"/>
        <end position="381"/>
    </location>
</feature>
<keyword evidence="6" id="KW-0633">Potassium transport</keyword>
<keyword evidence="8" id="KW-0630">Potassium</keyword>
<evidence type="ECO:0000313" key="14">
    <source>
        <dbReference type="Proteomes" id="UP001430455"/>
    </source>
</evidence>
<protein>
    <submittedName>
        <fullName evidence="13">TrkH family potassium uptake protein</fullName>
    </submittedName>
</protein>
<evidence type="ECO:0000256" key="6">
    <source>
        <dbReference type="ARBA" id="ARBA00022538"/>
    </source>
</evidence>
<dbReference type="InterPro" id="IPR003445">
    <property type="entry name" value="Cat_transpt"/>
</dbReference>
<comment type="similarity">
    <text evidence="2">Belongs to the TrkH potassium transport family.</text>
</comment>
<dbReference type="GO" id="GO:0015379">
    <property type="term" value="F:potassium:chloride symporter activity"/>
    <property type="evidence" value="ECO:0007669"/>
    <property type="project" value="InterPro"/>
</dbReference>
<feature type="transmembrane region" description="Helical" evidence="12">
    <location>
        <begin position="41"/>
        <end position="59"/>
    </location>
</feature>
<dbReference type="Proteomes" id="UP001430455">
    <property type="component" value="Unassembled WGS sequence"/>
</dbReference>
<evidence type="ECO:0000256" key="4">
    <source>
        <dbReference type="ARBA" id="ARBA00022475"/>
    </source>
</evidence>
<comment type="subcellular location">
    <subcellularLocation>
        <location evidence="1">Cell inner membrane</location>
        <topology evidence="1">Multi-pass membrane protein</topology>
    </subcellularLocation>
</comment>
<dbReference type="GO" id="GO:0005886">
    <property type="term" value="C:plasma membrane"/>
    <property type="evidence" value="ECO:0007669"/>
    <property type="project" value="UniProtKB-SubCell"/>
</dbReference>
<dbReference type="PIRSF" id="PIRSF006247">
    <property type="entry name" value="TrkH"/>
    <property type="match status" value="1"/>
</dbReference>
<dbReference type="AlphaFoldDB" id="A0AAW4PC51"/>
<evidence type="ECO:0000313" key="13">
    <source>
        <dbReference type="EMBL" id="MBX0294852.1"/>
    </source>
</evidence>
<feature type="transmembrane region" description="Helical" evidence="12">
    <location>
        <begin position="292"/>
        <end position="312"/>
    </location>
</feature>
<evidence type="ECO:0000256" key="7">
    <source>
        <dbReference type="ARBA" id="ARBA00022692"/>
    </source>
</evidence>
<keyword evidence="4" id="KW-1003">Cell membrane</keyword>
<keyword evidence="14" id="KW-1185">Reference proteome</keyword>
<feature type="transmembrane region" description="Helical" evidence="12">
    <location>
        <begin position="190"/>
        <end position="212"/>
    </location>
</feature>
<reference evidence="13 14" key="1">
    <citation type="submission" date="2021-06" db="EMBL/GenBank/DDBJ databases">
        <title>Halomicroarcula sp. a new haloarchaeum isolated from saline soil.</title>
        <authorList>
            <person name="Duran-Viseras A."/>
            <person name="Sanchez-Porro C."/>
            <person name="Ventosa A."/>
        </authorList>
    </citation>
    <scope>NUCLEOTIDE SEQUENCE [LARGE SCALE GENOMIC DNA]</scope>
    <source>
        <strain evidence="13 14">F27</strain>
    </source>
</reference>
<keyword evidence="5" id="KW-0997">Cell inner membrane</keyword>
<evidence type="ECO:0000256" key="11">
    <source>
        <dbReference type="ARBA" id="ARBA00023136"/>
    </source>
</evidence>
<gene>
    <name evidence="13" type="ORF">EGH23_08175</name>
</gene>
<evidence type="ECO:0000256" key="12">
    <source>
        <dbReference type="SAM" id="Phobius"/>
    </source>
</evidence>
<feature type="transmembrane region" description="Helical" evidence="12">
    <location>
        <begin position="484"/>
        <end position="504"/>
    </location>
</feature>
<keyword evidence="3" id="KW-0813">Transport</keyword>
<dbReference type="EMBL" id="RKLT01000002">
    <property type="protein sequence ID" value="MBX0294852.1"/>
    <property type="molecule type" value="Genomic_DNA"/>
</dbReference>
<proteinExistence type="inferred from homology"/>
<feature type="transmembrane region" description="Helical" evidence="12">
    <location>
        <begin position="71"/>
        <end position="91"/>
    </location>
</feature>
<organism evidence="13 14">
    <name type="scientific">Haloarcula nitratireducens</name>
    <dbReference type="NCBI Taxonomy" id="2487749"/>
    <lineage>
        <taxon>Archaea</taxon>
        <taxon>Methanobacteriati</taxon>
        <taxon>Methanobacteriota</taxon>
        <taxon>Stenosarchaea group</taxon>
        <taxon>Halobacteria</taxon>
        <taxon>Halobacteriales</taxon>
        <taxon>Haloarculaceae</taxon>
        <taxon>Haloarcula</taxon>
    </lineage>
</organism>
<evidence type="ECO:0000256" key="5">
    <source>
        <dbReference type="ARBA" id="ARBA00022519"/>
    </source>
</evidence>
<feature type="transmembrane region" description="Helical" evidence="12">
    <location>
        <begin position="249"/>
        <end position="272"/>
    </location>
</feature>
<dbReference type="Pfam" id="PF02386">
    <property type="entry name" value="TrkH"/>
    <property type="match status" value="1"/>
</dbReference>
<keyword evidence="9 12" id="KW-1133">Transmembrane helix</keyword>
<keyword evidence="10" id="KW-0406">Ion transport</keyword>
<dbReference type="RefSeq" id="WP_220579520.1">
    <property type="nucleotide sequence ID" value="NZ_RKLT01000002.1"/>
</dbReference>
<name>A0AAW4PC51_9EURY</name>
<evidence type="ECO:0000256" key="10">
    <source>
        <dbReference type="ARBA" id="ARBA00023065"/>
    </source>
</evidence>
<dbReference type="PANTHER" id="PTHR32024:SF2">
    <property type="entry name" value="TRK SYSTEM POTASSIUM UPTAKE PROTEIN TRKG-RELATED"/>
    <property type="match status" value="1"/>
</dbReference>
<evidence type="ECO:0000256" key="2">
    <source>
        <dbReference type="ARBA" id="ARBA00009137"/>
    </source>
</evidence>
<accession>A0AAW4PC51</accession>
<evidence type="ECO:0000256" key="3">
    <source>
        <dbReference type="ARBA" id="ARBA00022448"/>
    </source>
</evidence>
<sequence>MNVVVEWRKSVALTGTVIKYIAVALLVPLVVALVYGEDIGVFGVSIVGTVLLGLAVERLDPGTELREREALLFVALTWFAVAVVGAVPYVLAGWGTASTLADPVNALFESMSGFSTTGATVMGEIGVDRHSHALMMWRQLTQWLGGMGIIVLMVAILPELAVNGAQLMNEEAPGPSLEKLTPRIATTARILWQAYFAFTALLAVLLYALHWFGYAPEMNLYNAIAHAFSTLPTGGFSTKGDSIAAFSAAVQWVVIPFMVVAGTNFALFWYLFDGDLRAPLEDTEFRAYTGAIAVFVAVLFGLLFGGAAPTLAIGGTTEGNFANALRQAAFQIASLMNSTGYATSDFAQWETYSQLFLLLVMFVGGSAGSTGGGIKVVRWLVVLKALRRELFHASHPEAVQPIRLGDVVVDEEAVRGVVGFTLLYLLLFGVAAVFIALDASRVGIALTPLEAIGASLAAIGNIGPAFGRLGPFGSYLMLPDTTKVLMILLMWAGRLEIITVLVVFTRSFWGQ</sequence>
<keyword evidence="11 12" id="KW-0472">Membrane</keyword>